<accession>A0A9N9JA15</accession>
<organism evidence="1 2">
    <name type="scientific">Dentiscutata erythropus</name>
    <dbReference type="NCBI Taxonomy" id="1348616"/>
    <lineage>
        <taxon>Eukaryota</taxon>
        <taxon>Fungi</taxon>
        <taxon>Fungi incertae sedis</taxon>
        <taxon>Mucoromycota</taxon>
        <taxon>Glomeromycotina</taxon>
        <taxon>Glomeromycetes</taxon>
        <taxon>Diversisporales</taxon>
        <taxon>Gigasporaceae</taxon>
        <taxon>Dentiscutata</taxon>
    </lineage>
</organism>
<dbReference type="OrthoDB" id="2429727at2759"/>
<protein>
    <submittedName>
        <fullName evidence="1">1540_t:CDS:1</fullName>
    </submittedName>
</protein>
<proteinExistence type="predicted"/>
<sequence length="409" mass="45351">MLKLAKIISGHSNKKKKEDINALRKSADTFKDYSATSIVDQTDHTNSSIVNQIENTSTDNTFNVESTSSTEEDPVWSTIEWNVQSSGIDEVSIITSNVWDDDNQQQVRNIRNSSSRKDGILRDDFEENVWADVQIVSSIPSYSFSTAELSNDIAQTENHGNKIPLTLHEKVGQLAQETLKSQGLLTPPSSPIPQNIENVSLFSSTKESVGLRGGSFYEDKAINSKVNTSEIDQMDHFNADASFGVSNIKSSFDDLLTESAEGGKDSTYNANIDRCDDLFVVNRKVDKNISLDSKESIGSAEHSYIKDAEISGQEVDRESNIARIENVQNDIMNLGNHDFIDYSDHFEVLTDDRKSNQGLAINFDHLGSLSDSASLWTAVLDILDNSKKLSQSIDEMSPSIEDLVYNAQE</sequence>
<evidence type="ECO:0000313" key="2">
    <source>
        <dbReference type="Proteomes" id="UP000789405"/>
    </source>
</evidence>
<dbReference type="Proteomes" id="UP000789405">
    <property type="component" value="Unassembled WGS sequence"/>
</dbReference>
<gene>
    <name evidence="1" type="ORF">DERYTH_LOCUS18508</name>
</gene>
<dbReference type="AlphaFoldDB" id="A0A9N9JA15"/>
<comment type="caution">
    <text evidence="1">The sequence shown here is derived from an EMBL/GenBank/DDBJ whole genome shotgun (WGS) entry which is preliminary data.</text>
</comment>
<dbReference type="EMBL" id="CAJVPY010018870">
    <property type="protein sequence ID" value="CAG8769019.1"/>
    <property type="molecule type" value="Genomic_DNA"/>
</dbReference>
<name>A0A9N9JA15_9GLOM</name>
<reference evidence="1" key="1">
    <citation type="submission" date="2021-06" db="EMBL/GenBank/DDBJ databases">
        <authorList>
            <person name="Kallberg Y."/>
            <person name="Tangrot J."/>
            <person name="Rosling A."/>
        </authorList>
    </citation>
    <scope>NUCLEOTIDE SEQUENCE</scope>
    <source>
        <strain evidence="1">MA453B</strain>
    </source>
</reference>
<keyword evidence="2" id="KW-1185">Reference proteome</keyword>
<evidence type="ECO:0000313" key="1">
    <source>
        <dbReference type="EMBL" id="CAG8769019.1"/>
    </source>
</evidence>